<reference evidence="1" key="1">
    <citation type="journal article" date="2016" name="Gigascience">
        <title>De novo construction of an expanded transcriptome assembly for the western tarnished plant bug, Lygus hesperus.</title>
        <authorList>
            <person name="Tassone E.E."/>
            <person name="Geib S.M."/>
            <person name="Hall B."/>
            <person name="Fabrick J.A."/>
            <person name="Brent C.S."/>
            <person name="Hull J.J."/>
        </authorList>
    </citation>
    <scope>NUCLEOTIDE SEQUENCE</scope>
</reference>
<name>A0A146LJG8_LYGHE</name>
<accession>A0A146LJG8</accession>
<dbReference type="EMBL" id="GDHC01011593">
    <property type="protein sequence ID" value="JAQ07036.1"/>
    <property type="molecule type" value="Transcribed_RNA"/>
</dbReference>
<evidence type="ECO:0000313" key="1">
    <source>
        <dbReference type="EMBL" id="JAQ07036.1"/>
    </source>
</evidence>
<proteinExistence type="predicted"/>
<organism evidence="1">
    <name type="scientific">Lygus hesperus</name>
    <name type="common">Western plant bug</name>
    <dbReference type="NCBI Taxonomy" id="30085"/>
    <lineage>
        <taxon>Eukaryota</taxon>
        <taxon>Metazoa</taxon>
        <taxon>Ecdysozoa</taxon>
        <taxon>Arthropoda</taxon>
        <taxon>Hexapoda</taxon>
        <taxon>Insecta</taxon>
        <taxon>Pterygota</taxon>
        <taxon>Neoptera</taxon>
        <taxon>Paraneoptera</taxon>
        <taxon>Hemiptera</taxon>
        <taxon>Heteroptera</taxon>
        <taxon>Panheteroptera</taxon>
        <taxon>Cimicomorpha</taxon>
        <taxon>Miridae</taxon>
        <taxon>Mirini</taxon>
        <taxon>Lygus</taxon>
    </lineage>
</organism>
<sequence>MSVAVYGGESTSYQCRIPLPRTVRRNGTWDSSGEGESRSTVVKKNFVFPIPKLYYEDGASFVDLVHTADTVDGGATLSLSASSKRPLQYVQPGTLVEWYNQRCRDRHTGKNHTQTYVLGESLSPEKVEAVKRMRFA</sequence>
<gene>
    <name evidence="1" type="ORF">g.23574</name>
</gene>
<protein>
    <submittedName>
        <fullName evidence="1">Uncharacterized protein</fullName>
    </submittedName>
</protein>
<dbReference type="AlphaFoldDB" id="A0A146LJG8"/>